<evidence type="ECO:0000313" key="5">
    <source>
        <dbReference type="Proteomes" id="UP001050808"/>
    </source>
</evidence>
<evidence type="ECO:0000256" key="1">
    <source>
        <dbReference type="SAM" id="MobiDB-lite"/>
    </source>
</evidence>
<feature type="signal peptide" evidence="3">
    <location>
        <begin position="1"/>
        <end position="24"/>
    </location>
</feature>
<organism evidence="4 5">
    <name type="scientific">Streptomyces violascens</name>
    <dbReference type="NCBI Taxonomy" id="67381"/>
    <lineage>
        <taxon>Bacteria</taxon>
        <taxon>Bacillati</taxon>
        <taxon>Actinomycetota</taxon>
        <taxon>Actinomycetes</taxon>
        <taxon>Kitasatosporales</taxon>
        <taxon>Streptomycetaceae</taxon>
        <taxon>Streptomyces</taxon>
    </lineage>
</organism>
<protein>
    <recommendedName>
        <fullName evidence="6">Integral-membrane protein</fullName>
    </recommendedName>
</protein>
<accession>A0ABQ3QKQ0</accession>
<proteinExistence type="predicted"/>
<reference evidence="4" key="1">
    <citation type="submission" date="2024-05" db="EMBL/GenBank/DDBJ databases">
        <title>Whole genome shotgun sequence of Streptomyces violascens NBRC 12920.</title>
        <authorList>
            <person name="Komaki H."/>
            <person name="Tamura T."/>
        </authorList>
    </citation>
    <scope>NUCLEOTIDE SEQUENCE</scope>
    <source>
        <strain evidence="4">NBRC 12920</strain>
    </source>
</reference>
<keyword evidence="5" id="KW-1185">Reference proteome</keyword>
<feature type="transmembrane region" description="Helical" evidence="2">
    <location>
        <begin position="39"/>
        <end position="56"/>
    </location>
</feature>
<feature type="region of interest" description="Disordered" evidence="1">
    <location>
        <begin position="218"/>
        <end position="241"/>
    </location>
</feature>
<evidence type="ECO:0000256" key="3">
    <source>
        <dbReference type="SAM" id="SignalP"/>
    </source>
</evidence>
<comment type="caution">
    <text evidence="4">The sequence shown here is derived from an EMBL/GenBank/DDBJ whole genome shotgun (WGS) entry which is preliminary data.</text>
</comment>
<keyword evidence="3" id="KW-0732">Signal</keyword>
<feature type="chain" id="PRO_5045755542" description="Integral-membrane protein" evidence="3">
    <location>
        <begin position="25"/>
        <end position="265"/>
    </location>
</feature>
<keyword evidence="2" id="KW-0472">Membrane</keyword>
<keyword evidence="2" id="KW-0812">Transmembrane</keyword>
<dbReference type="EMBL" id="BNDY01000002">
    <property type="protein sequence ID" value="GHI37855.1"/>
    <property type="molecule type" value="Genomic_DNA"/>
</dbReference>
<dbReference type="Proteomes" id="UP001050808">
    <property type="component" value="Unassembled WGS sequence"/>
</dbReference>
<sequence length="265" mass="27204">MTNPRSPLRTLRAAMFAALCVALAAVGHSSMSGHDIPLSVLLAAFAATAALAWCAAGRQRGVAAIAGGQVAAQGALHVLFAKTQPMTGMATASAPMPVPTPTMTCGARYAHLMPDPPDGNAMHDMPGMGDMAGMAGTDSLTGAAGQAHAMAMDAAAHTMSGGMLAAHLLAALICGIWLWRGEAAAFRLARAVGALGVLAARPLRRALALVRTCVPAPPRPVRRPRPHHRPRPRLRGAVHSHAFIRRGPPARGLTRATAPGRPALA</sequence>
<keyword evidence="2" id="KW-1133">Transmembrane helix</keyword>
<evidence type="ECO:0000313" key="4">
    <source>
        <dbReference type="EMBL" id="GHI37855.1"/>
    </source>
</evidence>
<evidence type="ECO:0008006" key="6">
    <source>
        <dbReference type="Google" id="ProtNLM"/>
    </source>
</evidence>
<feature type="compositionally biased region" description="Basic residues" evidence="1">
    <location>
        <begin position="220"/>
        <end position="241"/>
    </location>
</feature>
<feature type="transmembrane region" description="Helical" evidence="2">
    <location>
        <begin position="160"/>
        <end position="179"/>
    </location>
</feature>
<gene>
    <name evidence="4" type="ORF">Sviol_22630</name>
</gene>
<dbReference type="RefSeq" id="WP_189960838.1">
    <property type="nucleotide sequence ID" value="NZ_BMUA01000002.1"/>
</dbReference>
<name>A0ABQ3QKQ0_9ACTN</name>
<evidence type="ECO:0000256" key="2">
    <source>
        <dbReference type="SAM" id="Phobius"/>
    </source>
</evidence>